<evidence type="ECO:0000313" key="2">
    <source>
        <dbReference type="Proteomes" id="UP001158576"/>
    </source>
</evidence>
<name>A0ABN7SRS1_OIKDI</name>
<reference evidence="1 2" key="1">
    <citation type="submission" date="2021-04" db="EMBL/GenBank/DDBJ databases">
        <authorList>
            <person name="Bliznina A."/>
        </authorList>
    </citation>
    <scope>NUCLEOTIDE SEQUENCE [LARGE SCALE GENOMIC DNA]</scope>
</reference>
<dbReference type="Proteomes" id="UP001158576">
    <property type="component" value="Chromosome 1"/>
</dbReference>
<organism evidence="1 2">
    <name type="scientific">Oikopleura dioica</name>
    <name type="common">Tunicate</name>
    <dbReference type="NCBI Taxonomy" id="34765"/>
    <lineage>
        <taxon>Eukaryota</taxon>
        <taxon>Metazoa</taxon>
        <taxon>Chordata</taxon>
        <taxon>Tunicata</taxon>
        <taxon>Appendicularia</taxon>
        <taxon>Copelata</taxon>
        <taxon>Oikopleuridae</taxon>
        <taxon>Oikopleura</taxon>
    </lineage>
</organism>
<dbReference type="EMBL" id="OU015566">
    <property type="protein sequence ID" value="CAG5105410.1"/>
    <property type="molecule type" value="Genomic_DNA"/>
</dbReference>
<keyword evidence="2" id="KW-1185">Reference proteome</keyword>
<sequence>MHDEKASCVGLKLNPETGNFVPLVSPCTVLRASICVVGSLSAPDKISPRTISAPPLEYHDKLRQFFWLGLGQGLNFTKLENEPTASPSLFISNASRLSQISSDSRDFLQNSSFLHPSGFVKAGQLAGDFIRNLDGSINARRWMLEEENDDNGFTEGSADSPLLRFQRKGGESKFNPQLIPVDLSSAGSGLSSDSKQPQFADFTVDKLVKVVSLQLGGDKFSIFREPEYKFGRNEKEERKQIALRRLLRPSSNYEISAKFRSLLAEAEDLCELLNFLRQIKSNKISTLAGFLELGNVVGGGSKHFVSDSAVFDLLYTRAQFTAPDALQNFFSFALAQPQHSTWK</sequence>
<accession>A0ABN7SRS1</accession>
<gene>
    <name evidence="1" type="ORF">OKIOD_LOCUS10874</name>
</gene>
<protein>
    <submittedName>
        <fullName evidence="1">Oidioi.mRNA.OKI2018_I69.chr1.g2109.t1.cds</fullName>
    </submittedName>
</protein>
<evidence type="ECO:0000313" key="1">
    <source>
        <dbReference type="EMBL" id="CAG5105410.1"/>
    </source>
</evidence>
<proteinExistence type="predicted"/>